<evidence type="ECO:0000259" key="2">
    <source>
        <dbReference type="Pfam" id="PF01357"/>
    </source>
</evidence>
<evidence type="ECO:0000313" key="4">
    <source>
        <dbReference type="Proteomes" id="UP000593579"/>
    </source>
</evidence>
<proteinExistence type="inferred from homology"/>
<keyword evidence="1" id="KW-0134">Cell wall</keyword>
<organism evidence="3 4">
    <name type="scientific">Gossypium gossypioides</name>
    <name type="common">Mexican cotton</name>
    <name type="synonym">Selera gossypioides</name>
    <dbReference type="NCBI Taxonomy" id="34282"/>
    <lineage>
        <taxon>Eukaryota</taxon>
        <taxon>Viridiplantae</taxon>
        <taxon>Streptophyta</taxon>
        <taxon>Embryophyta</taxon>
        <taxon>Tracheophyta</taxon>
        <taxon>Spermatophyta</taxon>
        <taxon>Magnoliopsida</taxon>
        <taxon>eudicotyledons</taxon>
        <taxon>Gunneridae</taxon>
        <taxon>Pentapetalae</taxon>
        <taxon>rosids</taxon>
        <taxon>malvids</taxon>
        <taxon>Malvales</taxon>
        <taxon>Malvaceae</taxon>
        <taxon>Malvoideae</taxon>
        <taxon>Gossypium</taxon>
    </lineage>
</organism>
<dbReference type="PANTHER" id="PTHR31867">
    <property type="entry name" value="EXPANSIN-A15"/>
    <property type="match status" value="1"/>
</dbReference>
<accession>A0A7J9D6X3</accession>
<dbReference type="GO" id="GO:0016020">
    <property type="term" value="C:membrane"/>
    <property type="evidence" value="ECO:0007669"/>
    <property type="project" value="UniProtKB-SubCell"/>
</dbReference>
<keyword evidence="1" id="KW-0964">Secreted</keyword>
<feature type="non-terminal residue" evidence="3">
    <location>
        <position position="1"/>
    </location>
</feature>
<comment type="similarity">
    <text evidence="1">Belongs to the expansin family. Expansin A subfamily.</text>
</comment>
<comment type="caution">
    <text evidence="3">The sequence shown here is derived from an EMBL/GenBank/DDBJ whole genome shotgun (WGS) entry which is preliminary data.</text>
</comment>
<dbReference type="EMBL" id="JABEZY010274740">
    <property type="protein sequence ID" value="MBA0756479.1"/>
    <property type="molecule type" value="Genomic_DNA"/>
</dbReference>
<dbReference type="OrthoDB" id="5823761at2759"/>
<evidence type="ECO:0000256" key="1">
    <source>
        <dbReference type="RuleBase" id="RU365023"/>
    </source>
</evidence>
<sequence>VPQHKNGEFVKLVQPVNSKQLDLESQPEPRVILPLQPKIAPRVIRTLFFSLLPQGQTLLIVNGSWCNPTHPNFDLTMPIILKIVEYCDSIVPVSYRRYATLVPCRKRGGMRFTFNGFQYFNLVLTFNMAGAGDIVKASVKGSRTGWMSMSKN</sequence>
<dbReference type="InterPro" id="IPR007117">
    <property type="entry name" value="Expansin_CBD"/>
</dbReference>
<reference evidence="3 4" key="1">
    <citation type="journal article" date="2019" name="Genome Biol. Evol.">
        <title>Insights into the evolution of the New World diploid cottons (Gossypium, subgenus Houzingenia) based on genome sequencing.</title>
        <authorList>
            <person name="Grover C.E."/>
            <person name="Arick M.A. 2nd"/>
            <person name="Thrash A."/>
            <person name="Conover J.L."/>
            <person name="Sanders W.S."/>
            <person name="Peterson D.G."/>
            <person name="Frelichowski J.E."/>
            <person name="Scheffler J.A."/>
            <person name="Scheffler B.E."/>
            <person name="Wendel J.F."/>
        </authorList>
    </citation>
    <scope>NUCLEOTIDE SEQUENCE [LARGE SCALE GENOMIC DNA]</scope>
    <source>
        <strain evidence="3">5</strain>
        <tissue evidence="3">Leaf</tissue>
    </source>
</reference>
<dbReference type="InterPro" id="IPR036908">
    <property type="entry name" value="RlpA-like_sf"/>
</dbReference>
<dbReference type="SUPFAM" id="SSF50685">
    <property type="entry name" value="Barwin-like endoglucanases"/>
    <property type="match status" value="1"/>
</dbReference>
<name>A0A7J9D6X3_GOSGO</name>
<dbReference type="InterPro" id="IPR002963">
    <property type="entry name" value="Expansin"/>
</dbReference>
<dbReference type="AlphaFoldDB" id="A0A7J9D6X3"/>
<dbReference type="Proteomes" id="UP000593579">
    <property type="component" value="Unassembled WGS sequence"/>
</dbReference>
<comment type="subcellular location">
    <subcellularLocation>
        <location evidence="1">Secreted</location>
        <location evidence="1">Cell wall</location>
    </subcellularLocation>
    <subcellularLocation>
        <location evidence="1">Membrane</location>
        <topology evidence="1">Peripheral membrane protein</topology>
    </subcellularLocation>
</comment>
<keyword evidence="1" id="KW-0961">Cell wall biogenesis/degradation</keyword>
<comment type="function">
    <text evidence="1">Causes loosening and extension of plant cell walls by disrupting non-covalent bonding between cellulose microfibrils and matrix glucans. No enzymatic activity has been found.</text>
</comment>
<gene>
    <name evidence="3" type="ORF">Gogos_005412</name>
</gene>
<feature type="domain" description="Expansin-like CBD" evidence="2">
    <location>
        <begin position="110"/>
        <end position="152"/>
    </location>
</feature>
<dbReference type="GO" id="GO:0009664">
    <property type="term" value="P:plant-type cell wall organization"/>
    <property type="evidence" value="ECO:0007669"/>
    <property type="project" value="InterPro"/>
</dbReference>
<keyword evidence="4" id="KW-1185">Reference proteome</keyword>
<evidence type="ECO:0000313" key="3">
    <source>
        <dbReference type="EMBL" id="MBA0756479.1"/>
    </source>
</evidence>
<protein>
    <recommendedName>
        <fullName evidence="1">Expansin</fullName>
    </recommendedName>
</protein>
<dbReference type="Pfam" id="PF01357">
    <property type="entry name" value="Expansin_C"/>
    <property type="match status" value="1"/>
</dbReference>
<dbReference type="PRINTS" id="PR01226">
    <property type="entry name" value="EXPANSIN"/>
</dbReference>